<evidence type="ECO:0000313" key="3">
    <source>
        <dbReference type="Proteomes" id="UP001066276"/>
    </source>
</evidence>
<protein>
    <submittedName>
        <fullName evidence="2">Uncharacterized protein</fullName>
    </submittedName>
</protein>
<evidence type="ECO:0000256" key="1">
    <source>
        <dbReference type="SAM" id="MobiDB-lite"/>
    </source>
</evidence>
<feature type="compositionally biased region" description="Basic and acidic residues" evidence="1">
    <location>
        <begin position="1"/>
        <end position="14"/>
    </location>
</feature>
<gene>
    <name evidence="2" type="ORF">NDU88_003037</name>
</gene>
<feature type="region of interest" description="Disordered" evidence="1">
    <location>
        <begin position="206"/>
        <end position="280"/>
    </location>
</feature>
<feature type="compositionally biased region" description="Basic and acidic residues" evidence="1">
    <location>
        <begin position="206"/>
        <end position="239"/>
    </location>
</feature>
<reference evidence="2" key="1">
    <citation type="journal article" date="2022" name="bioRxiv">
        <title>Sequencing and chromosome-scale assembly of the giantPleurodeles waltlgenome.</title>
        <authorList>
            <person name="Brown T."/>
            <person name="Elewa A."/>
            <person name="Iarovenko S."/>
            <person name="Subramanian E."/>
            <person name="Araus A.J."/>
            <person name="Petzold A."/>
            <person name="Susuki M."/>
            <person name="Suzuki K.-i.T."/>
            <person name="Hayashi T."/>
            <person name="Toyoda A."/>
            <person name="Oliveira C."/>
            <person name="Osipova E."/>
            <person name="Leigh N.D."/>
            <person name="Simon A."/>
            <person name="Yun M.H."/>
        </authorList>
    </citation>
    <scope>NUCLEOTIDE SEQUENCE</scope>
    <source>
        <strain evidence="2">20211129_DDA</strain>
        <tissue evidence="2">Liver</tissue>
    </source>
</reference>
<organism evidence="2 3">
    <name type="scientific">Pleurodeles waltl</name>
    <name type="common">Iberian ribbed newt</name>
    <dbReference type="NCBI Taxonomy" id="8319"/>
    <lineage>
        <taxon>Eukaryota</taxon>
        <taxon>Metazoa</taxon>
        <taxon>Chordata</taxon>
        <taxon>Craniata</taxon>
        <taxon>Vertebrata</taxon>
        <taxon>Euteleostomi</taxon>
        <taxon>Amphibia</taxon>
        <taxon>Batrachia</taxon>
        <taxon>Caudata</taxon>
        <taxon>Salamandroidea</taxon>
        <taxon>Salamandridae</taxon>
        <taxon>Pleurodelinae</taxon>
        <taxon>Pleurodeles</taxon>
    </lineage>
</organism>
<feature type="compositionally biased region" description="Basic and acidic residues" evidence="1">
    <location>
        <begin position="79"/>
        <end position="105"/>
    </location>
</feature>
<proteinExistence type="predicted"/>
<feature type="region of interest" description="Disordered" evidence="1">
    <location>
        <begin position="1"/>
        <end position="21"/>
    </location>
</feature>
<name>A0AAV7WQD9_PLEWA</name>
<evidence type="ECO:0000313" key="2">
    <source>
        <dbReference type="EMBL" id="KAJ1215428.1"/>
    </source>
</evidence>
<feature type="compositionally biased region" description="Basic and acidic residues" evidence="1">
    <location>
        <begin position="40"/>
        <end position="58"/>
    </location>
</feature>
<feature type="compositionally biased region" description="Basic and acidic residues" evidence="1">
    <location>
        <begin position="255"/>
        <end position="266"/>
    </location>
</feature>
<keyword evidence="3" id="KW-1185">Reference proteome</keyword>
<accession>A0AAV7WQD9</accession>
<dbReference type="Proteomes" id="UP001066276">
    <property type="component" value="Chromosome 1_1"/>
</dbReference>
<dbReference type="EMBL" id="JANPWB010000001">
    <property type="protein sequence ID" value="KAJ1215428.1"/>
    <property type="molecule type" value="Genomic_DNA"/>
</dbReference>
<feature type="region of interest" description="Disordered" evidence="1">
    <location>
        <begin position="38"/>
        <end position="105"/>
    </location>
</feature>
<comment type="caution">
    <text evidence="2">The sequence shown here is derived from an EMBL/GenBank/DDBJ whole genome shotgun (WGS) entry which is preliminary data.</text>
</comment>
<dbReference type="AlphaFoldDB" id="A0AAV7WQD9"/>
<sequence>MDRFPGGTSRKESPDVFPRGTVGRTFFQDDIYFWGHNLKRQTEPGTRQEEEKRREGDAHQATMRGEILMAASGEEAGPIEDRPGSRREETRCGEHQEPDAGAERSEGIYTTTQPHHIPGGTWLHQVPNYCKTMLLLRWAQTILLSDEWQCLLGRVCNGTAITAVQDQQQRNTIDRFPGGTLRKETPDVFPRGTVGRTFSKDDIYFRGHDLKRQTEPGTRPEEEKRRRGDTHQATMREEILTAASGEDAGPIADRPGTRGEETRCGEYQEPDAGAERSEGI</sequence>